<gene>
    <name evidence="1" type="ORF">AVEN_271067_1</name>
</gene>
<dbReference type="Proteomes" id="UP000499080">
    <property type="component" value="Unassembled WGS sequence"/>
</dbReference>
<reference evidence="1 2" key="1">
    <citation type="journal article" date="2019" name="Sci. Rep.">
        <title>Orb-weaving spider Araneus ventricosus genome elucidates the spidroin gene catalogue.</title>
        <authorList>
            <person name="Kono N."/>
            <person name="Nakamura H."/>
            <person name="Ohtoshi R."/>
            <person name="Moran D.A.P."/>
            <person name="Shinohara A."/>
            <person name="Yoshida Y."/>
            <person name="Fujiwara M."/>
            <person name="Mori M."/>
            <person name="Tomita M."/>
            <person name="Arakawa K."/>
        </authorList>
    </citation>
    <scope>NUCLEOTIDE SEQUENCE [LARGE SCALE GENOMIC DNA]</scope>
</reference>
<evidence type="ECO:0000313" key="2">
    <source>
        <dbReference type="Proteomes" id="UP000499080"/>
    </source>
</evidence>
<proteinExistence type="predicted"/>
<dbReference type="EMBL" id="BGPR01000881">
    <property type="protein sequence ID" value="GBM38959.1"/>
    <property type="molecule type" value="Genomic_DNA"/>
</dbReference>
<evidence type="ECO:0000313" key="1">
    <source>
        <dbReference type="EMBL" id="GBM38959.1"/>
    </source>
</evidence>
<dbReference type="AlphaFoldDB" id="A0A4Y2FFB4"/>
<organism evidence="1 2">
    <name type="scientific">Araneus ventricosus</name>
    <name type="common">Orbweaver spider</name>
    <name type="synonym">Epeira ventricosa</name>
    <dbReference type="NCBI Taxonomy" id="182803"/>
    <lineage>
        <taxon>Eukaryota</taxon>
        <taxon>Metazoa</taxon>
        <taxon>Ecdysozoa</taxon>
        <taxon>Arthropoda</taxon>
        <taxon>Chelicerata</taxon>
        <taxon>Arachnida</taxon>
        <taxon>Araneae</taxon>
        <taxon>Araneomorphae</taxon>
        <taxon>Entelegynae</taxon>
        <taxon>Araneoidea</taxon>
        <taxon>Araneidae</taxon>
        <taxon>Araneus</taxon>
    </lineage>
</organism>
<sequence length="176" mass="19724">MSCVTKIPYACCTTKFQEHYTNRKGSGIPYYEGVSFQKGYGLGGIFRRLFRAALPFLVKGGKAFGKEALITGTNVINDVVSGEDIKIDAKRKSKEAGKNLARKAVDKVQSMIERGKYKRKRKHQKRLISRSGRREVETSLMRNGIHFERISRKCQIGIGTFPSTSNTNGCRKRAVG</sequence>
<protein>
    <submittedName>
        <fullName evidence="1">Uncharacterized protein</fullName>
    </submittedName>
</protein>
<accession>A0A4Y2FFB4</accession>
<name>A0A4Y2FFB4_ARAVE</name>
<comment type="caution">
    <text evidence="1">The sequence shown here is derived from an EMBL/GenBank/DDBJ whole genome shotgun (WGS) entry which is preliminary data.</text>
</comment>
<keyword evidence="2" id="KW-1185">Reference proteome</keyword>
<dbReference type="OrthoDB" id="6423361at2759"/>